<comment type="caution">
    <text evidence="2">The sequence shown here is derived from an EMBL/GenBank/DDBJ whole genome shotgun (WGS) entry which is preliminary data.</text>
</comment>
<feature type="transmembrane region" description="Helical" evidence="1">
    <location>
        <begin position="12"/>
        <end position="30"/>
    </location>
</feature>
<keyword evidence="1" id="KW-0812">Transmembrane</keyword>
<feature type="transmembrane region" description="Helical" evidence="1">
    <location>
        <begin position="85"/>
        <end position="106"/>
    </location>
</feature>
<dbReference type="Proteomes" id="UP000034127">
    <property type="component" value="Unassembled WGS sequence"/>
</dbReference>
<evidence type="ECO:0000313" key="2">
    <source>
        <dbReference type="EMBL" id="KKP65991.1"/>
    </source>
</evidence>
<keyword evidence="1" id="KW-0472">Membrane</keyword>
<evidence type="ECO:0000256" key="1">
    <source>
        <dbReference type="SAM" id="Phobius"/>
    </source>
</evidence>
<feature type="non-terminal residue" evidence="2">
    <location>
        <position position="156"/>
    </location>
</feature>
<keyword evidence="1" id="KW-1133">Transmembrane helix</keyword>
<evidence type="ECO:0008006" key="4">
    <source>
        <dbReference type="Google" id="ProtNLM"/>
    </source>
</evidence>
<proteinExistence type="predicted"/>
<name>A0A0G0BQS4_9BACT</name>
<protein>
    <recommendedName>
        <fullName evidence="4">Glycosyltransferase RgtA/B/C/D-like domain-containing protein</fullName>
    </recommendedName>
</protein>
<feature type="transmembrane region" description="Helical" evidence="1">
    <location>
        <begin position="126"/>
        <end position="147"/>
    </location>
</feature>
<organism evidence="2 3">
    <name type="scientific">Candidatus Roizmanbacteria bacterium GW2011_GWC2_35_12</name>
    <dbReference type="NCBI Taxonomy" id="1618485"/>
    <lineage>
        <taxon>Bacteria</taxon>
        <taxon>Candidatus Roizmaniibacteriota</taxon>
    </lineage>
</organism>
<dbReference type="AlphaFoldDB" id="A0A0G0BQS4"/>
<sequence length="156" mass="18106">MVRIGKLNIKPVILLAFVVRLIIVFISKDFPNFDLFSYSKIGDLTLKGINIYPSPASTNHPYLPFYLYLEALAVYLSRFNINLNFFLKFTNIFFDTAITYLVYIFTNKNLKSSLIYALNPVTILVTSFHGQFDSMPIFFLLLSIFLMKTKRELFSI</sequence>
<evidence type="ECO:0000313" key="3">
    <source>
        <dbReference type="Proteomes" id="UP000034127"/>
    </source>
</evidence>
<accession>A0A0G0BQS4</accession>
<dbReference type="EMBL" id="LBPX01000040">
    <property type="protein sequence ID" value="KKP65991.1"/>
    <property type="molecule type" value="Genomic_DNA"/>
</dbReference>
<feature type="transmembrane region" description="Helical" evidence="1">
    <location>
        <begin position="62"/>
        <end position="78"/>
    </location>
</feature>
<reference evidence="2 3" key="1">
    <citation type="journal article" date="2015" name="Nature">
        <title>rRNA introns, odd ribosomes, and small enigmatic genomes across a large radiation of phyla.</title>
        <authorList>
            <person name="Brown C.T."/>
            <person name="Hug L.A."/>
            <person name="Thomas B.C."/>
            <person name="Sharon I."/>
            <person name="Castelle C.J."/>
            <person name="Singh A."/>
            <person name="Wilkins M.J."/>
            <person name="Williams K.H."/>
            <person name="Banfield J.F."/>
        </authorList>
    </citation>
    <scope>NUCLEOTIDE SEQUENCE [LARGE SCALE GENOMIC DNA]</scope>
</reference>
<gene>
    <name evidence="2" type="ORF">UR63_C0040G0001</name>
</gene>